<evidence type="ECO:0000256" key="1">
    <source>
        <dbReference type="SAM" id="MobiDB-lite"/>
    </source>
</evidence>
<feature type="region of interest" description="Disordered" evidence="1">
    <location>
        <begin position="27"/>
        <end position="61"/>
    </location>
</feature>
<evidence type="ECO:0000259" key="3">
    <source>
        <dbReference type="Pfam" id="PF00561"/>
    </source>
</evidence>
<feature type="signal peptide" evidence="2">
    <location>
        <begin position="1"/>
        <end position="25"/>
    </location>
</feature>
<keyword evidence="6" id="KW-1185">Reference proteome</keyword>
<feature type="chain" id="PRO_5038675117" evidence="2">
    <location>
        <begin position="26"/>
        <end position="518"/>
    </location>
</feature>
<organism evidence="5 6">
    <name type="scientific">Saccharopolyspora rectivirgula</name>
    <dbReference type="NCBI Taxonomy" id="28042"/>
    <lineage>
        <taxon>Bacteria</taxon>
        <taxon>Bacillati</taxon>
        <taxon>Actinomycetota</taxon>
        <taxon>Actinomycetes</taxon>
        <taxon>Pseudonocardiales</taxon>
        <taxon>Pseudonocardiaceae</taxon>
        <taxon>Saccharopolyspora</taxon>
    </lineage>
</organism>
<evidence type="ECO:0000313" key="6">
    <source>
        <dbReference type="Proteomes" id="UP000031419"/>
    </source>
</evidence>
<dbReference type="RefSeq" id="WP_029720959.1">
    <property type="nucleotide sequence ID" value="NZ_JAJUIW010000005.1"/>
</dbReference>
<dbReference type="Proteomes" id="UP000031419">
    <property type="component" value="Unassembled WGS sequence"/>
</dbReference>
<protein>
    <submittedName>
        <fullName evidence="5">Proteinase</fullName>
    </submittedName>
</protein>
<feature type="domain" description="AB hydrolase-1" evidence="3">
    <location>
        <begin position="142"/>
        <end position="300"/>
    </location>
</feature>
<keyword evidence="2" id="KW-0732">Signal</keyword>
<dbReference type="OrthoDB" id="5166357at2"/>
<dbReference type="GO" id="GO:0003824">
    <property type="term" value="F:catalytic activity"/>
    <property type="evidence" value="ECO:0007669"/>
    <property type="project" value="UniProtKB-ARBA"/>
</dbReference>
<proteinExistence type="predicted"/>
<feature type="compositionally biased region" description="Pro residues" evidence="1">
    <location>
        <begin position="43"/>
        <end position="57"/>
    </location>
</feature>
<dbReference type="Gene3D" id="3.40.50.1820">
    <property type="entry name" value="alpha/beta hydrolase"/>
    <property type="match status" value="1"/>
</dbReference>
<name>A0A073B2S3_9PSEU</name>
<gene>
    <name evidence="5" type="ORF">GU90_01605</name>
</gene>
<dbReference type="STRING" id="28042.GU90_01605"/>
<dbReference type="EMBL" id="JNVU01000005">
    <property type="protein sequence ID" value="KEI45920.1"/>
    <property type="molecule type" value="Genomic_DNA"/>
</dbReference>
<dbReference type="InterPro" id="IPR029058">
    <property type="entry name" value="AB_hydrolase_fold"/>
</dbReference>
<dbReference type="Pfam" id="PF00561">
    <property type="entry name" value="Abhydrolase_1"/>
    <property type="match status" value="1"/>
</dbReference>
<dbReference type="PROSITE" id="PS51257">
    <property type="entry name" value="PROKAR_LIPOPROTEIN"/>
    <property type="match status" value="1"/>
</dbReference>
<dbReference type="AlphaFoldDB" id="A0A073B2S3"/>
<feature type="domain" description="Peptidase S33 tripeptidyl aminopeptidase-like C-terminal" evidence="4">
    <location>
        <begin position="417"/>
        <end position="516"/>
    </location>
</feature>
<dbReference type="SUPFAM" id="SSF53474">
    <property type="entry name" value="alpha/beta-Hydrolases"/>
    <property type="match status" value="1"/>
</dbReference>
<dbReference type="eggNOG" id="COG0596">
    <property type="taxonomic scope" value="Bacteria"/>
</dbReference>
<evidence type="ECO:0000313" key="5">
    <source>
        <dbReference type="EMBL" id="KEI45920.1"/>
    </source>
</evidence>
<accession>A0A073B2S3</accession>
<evidence type="ECO:0000259" key="4">
    <source>
        <dbReference type="Pfam" id="PF08386"/>
    </source>
</evidence>
<dbReference type="Pfam" id="PF08386">
    <property type="entry name" value="Abhydrolase_4"/>
    <property type="match status" value="1"/>
</dbReference>
<dbReference type="InterPro" id="IPR000073">
    <property type="entry name" value="AB_hydrolase_1"/>
</dbReference>
<evidence type="ECO:0000256" key="2">
    <source>
        <dbReference type="SAM" id="SignalP"/>
    </source>
</evidence>
<dbReference type="InterPro" id="IPR013595">
    <property type="entry name" value="Pept_S33_TAP-like_C"/>
</dbReference>
<reference evidence="5 6" key="1">
    <citation type="submission" date="2014-06" db="EMBL/GenBank/DDBJ databases">
        <title>Saccharopolyspora rectivirgula DSM-43113 Genome sequencing.</title>
        <authorList>
            <person name="Barrera C."/>
            <person name="Millon L."/>
            <person name="Rognon B."/>
            <person name="Zaugg C."/>
            <person name="Monod M."/>
        </authorList>
    </citation>
    <scope>NUCLEOTIDE SEQUENCE [LARGE SCALE GENOMIC DNA]</scope>
    <source>
        <strain evidence="5 6">DSM 43113</strain>
    </source>
</reference>
<sequence length="518" mass="55184">MPRIAHRVGAALLSLVLLGAAACSAGPSQRPPVAYHDSGRQNPPAPQSEPEPVPDLGPPAEDLLGWEDCTEQTRRELGDLPAGMTFSCAQLLSSLDTPEDPLQGTVSNALIKTGNGEVPLVVLGDITGEPGTTFAARMATQLPPEVLDTFMIIGMDRRGTGESDPVNCVPQLERETITGFDPRATERAALDQLLGSVRKASQECLLTLDERLTAYDTWRTATDLEELRMELGVPRLHALARGEASRVLTTYAERFPDKVGRMVLDGGLDPTRDALGHAEMQAQSAEQAFDVYAEDCVRRNCPLGPDPRGAVSDLIERVRSAPLPAAGTQVQAGHVVRAVLAGLRDRNSWPALTEALSAARHGDGTGVAELIAPEVNQRGVNPPLFDGDLVTSCNDTTLRVPPQRLTEIAGDWVNRFPVFGGLAVQRLTWCSLWPVPQQPLPELRQNGVPPIPVITTANDPLIPALGSDHLAAQLPTGVLLRWEGAGHGAVGRSSCITAAVSRFLVSAAVPTENMVCPG</sequence>
<comment type="caution">
    <text evidence="5">The sequence shown here is derived from an EMBL/GenBank/DDBJ whole genome shotgun (WGS) entry which is preliminary data.</text>
</comment>